<gene>
    <name evidence="2" type="ORF">UY40_C0024G0005</name>
</gene>
<organism evidence="2 3">
    <name type="scientific">candidate division CPR1 bacterium GW2011_GWC1_49_13</name>
    <dbReference type="NCBI Taxonomy" id="1618342"/>
    <lineage>
        <taxon>Bacteria</taxon>
        <taxon>candidate division CPR1</taxon>
    </lineage>
</organism>
<dbReference type="STRING" id="1618342.UY40_C0024G0005"/>
<sequence length="118" mass="12853">MTKFGKIGFLAVVLLLPVLFCRLPFFVGIGAAGLITLILFQLLLLTPLQRLLPEKDAGWFRVGFLGLAGGTASLVWIISLFAAGFLIPFQDTFLAFTALFISFGLMIWAATALVKMIE</sequence>
<protein>
    <submittedName>
        <fullName evidence="2">Uncharacterized protein</fullName>
    </submittedName>
</protein>
<feature type="transmembrane region" description="Helical" evidence="1">
    <location>
        <begin position="93"/>
        <end position="114"/>
    </location>
</feature>
<comment type="caution">
    <text evidence="2">The sequence shown here is derived from an EMBL/GenBank/DDBJ whole genome shotgun (WGS) entry which is preliminary data.</text>
</comment>
<reference evidence="2 3" key="1">
    <citation type="journal article" date="2015" name="Nature">
        <title>rRNA introns, odd ribosomes, and small enigmatic genomes across a large radiation of phyla.</title>
        <authorList>
            <person name="Brown C.T."/>
            <person name="Hug L.A."/>
            <person name="Thomas B.C."/>
            <person name="Sharon I."/>
            <person name="Castelle C.J."/>
            <person name="Singh A."/>
            <person name="Wilkins M.J."/>
            <person name="Williams K.H."/>
            <person name="Banfield J.F."/>
        </authorList>
    </citation>
    <scope>NUCLEOTIDE SEQUENCE [LARGE SCALE GENOMIC DNA]</scope>
</reference>
<keyword evidence="1" id="KW-0812">Transmembrane</keyword>
<dbReference type="AlphaFoldDB" id="A0A0G1XRU5"/>
<feature type="transmembrane region" description="Helical" evidence="1">
    <location>
        <begin position="31"/>
        <end position="52"/>
    </location>
</feature>
<keyword evidence="1" id="KW-0472">Membrane</keyword>
<proteinExistence type="predicted"/>
<dbReference type="EMBL" id="LCPW01000024">
    <property type="protein sequence ID" value="KKW05317.1"/>
    <property type="molecule type" value="Genomic_DNA"/>
</dbReference>
<dbReference type="Proteomes" id="UP000034119">
    <property type="component" value="Unassembled WGS sequence"/>
</dbReference>
<name>A0A0G1XRU5_9BACT</name>
<feature type="transmembrane region" description="Helical" evidence="1">
    <location>
        <begin position="7"/>
        <end position="25"/>
    </location>
</feature>
<accession>A0A0G1XRU5</accession>
<evidence type="ECO:0000313" key="3">
    <source>
        <dbReference type="Proteomes" id="UP000034119"/>
    </source>
</evidence>
<evidence type="ECO:0000256" key="1">
    <source>
        <dbReference type="SAM" id="Phobius"/>
    </source>
</evidence>
<keyword evidence="1" id="KW-1133">Transmembrane helix</keyword>
<feature type="transmembrane region" description="Helical" evidence="1">
    <location>
        <begin position="64"/>
        <end position="87"/>
    </location>
</feature>
<evidence type="ECO:0000313" key="2">
    <source>
        <dbReference type="EMBL" id="KKW05317.1"/>
    </source>
</evidence>